<sequence length="284" mass="33079">MDYELVTIIRPEDKVWKESKQRIEGNGKVISILPSPDFARLKRDEEVEGINLFDYLTNRKYDLTQSLFFNQAPVPSFSEIFMNEDFSISIIHEGEEIGIMELFPNTRRLVKNVQYHHGDGEKDFVQEYTIDGKIFSEIFYFNNRPQEIHFYNEKHIPIISYYFYEGKLNYITFNDEKTGEPLSGFNSLDLFIAEQLPKIVTPKDRVTISFLGIELAALSKTKSHNILQLVESPVDDNGNVKGNLLHILKNDIKYIQEVKMSLEYKQLLIKKGVPVSKVTTIKRR</sequence>
<name>A0A514ZB91_9LACT</name>
<accession>A0A514ZB91</accession>
<organism evidence="1 2">
    <name type="scientific">Lactococcus protaetiae</name>
    <dbReference type="NCBI Taxonomy" id="2592653"/>
    <lineage>
        <taxon>Bacteria</taxon>
        <taxon>Bacillati</taxon>
        <taxon>Bacillota</taxon>
        <taxon>Bacilli</taxon>
        <taxon>Lactobacillales</taxon>
        <taxon>Streptococcaceae</taxon>
        <taxon>Lactococcus</taxon>
    </lineage>
</organism>
<dbReference type="EMBL" id="CP041356">
    <property type="protein sequence ID" value="QDK71835.1"/>
    <property type="molecule type" value="Genomic_DNA"/>
</dbReference>
<dbReference type="KEGG" id="lack:FLP15_12465"/>
<dbReference type="Proteomes" id="UP000315128">
    <property type="component" value="Chromosome"/>
</dbReference>
<dbReference type="AlphaFoldDB" id="A0A514ZB91"/>
<dbReference type="OrthoDB" id="2136618at2"/>
<evidence type="ECO:0000313" key="2">
    <source>
        <dbReference type="Proteomes" id="UP000315128"/>
    </source>
</evidence>
<keyword evidence="2" id="KW-1185">Reference proteome</keyword>
<dbReference type="RefSeq" id="WP_142767361.1">
    <property type="nucleotide sequence ID" value="NZ_CP041356.1"/>
</dbReference>
<protein>
    <submittedName>
        <fullName evidence="1">Uncharacterized protein</fullName>
    </submittedName>
</protein>
<proteinExistence type="predicted"/>
<evidence type="ECO:0000313" key="1">
    <source>
        <dbReference type="EMBL" id="QDK71835.1"/>
    </source>
</evidence>
<reference evidence="1 2" key="1">
    <citation type="submission" date="2019-07" db="EMBL/GenBank/DDBJ databases">
        <title>Genome sequencing of KACC 19320.</title>
        <authorList>
            <person name="Heo J."/>
            <person name="Kim S.-J."/>
            <person name="Kim J.-S."/>
            <person name="Hong S.-B."/>
            <person name="Kwon S.-W."/>
        </authorList>
    </citation>
    <scope>NUCLEOTIDE SEQUENCE [LARGE SCALE GENOMIC DNA]</scope>
    <source>
        <strain evidence="1 2">KACC 19320</strain>
    </source>
</reference>
<gene>
    <name evidence="1" type="ORF">FLP15_12465</name>
</gene>